<sequence>MKAILTHYLQPSLRSVLFAAKGLSAVTLALAVSMSLDLDKPFWAMVASMMLQARPETGLVIEKAMCLVIGSTLGACVAVLILNNLLPYPSLAIGALTVCVAITSAVASTERHVNFIFGTALVSVTAVLIVMFAMADPTITTSESIFLVVRARLTEVLVGASCATLASVFFFPFKVEALLTGHARRLHLACLGYAQTLVHTPEDQATLHKERTEIISLVTQINDDSNAGRYELANSVPRALRMCQNALTLAASGHTVQRLLSEQDGATSQAFTDITELFAKELTRVSELDSNSQTIGLRTLLEKMQVVAEEWLDAGLNDAFQAFTGALLSILEATQSSPNGEPCSHPGKRLKRHRDWHAAARSATRNSLVFMAAATLWVSSDGPATLIMMMVLPTLFSQMFAAAPAPTLIVRRLIVGVALAVPIVVLIVLPLLAQGPNHFLALMVVLAGPLFLGLMAMTSPALTPYGLGFCLTFAVTIQPSNYMTFAVDQSLTTDLGIVAGLGLLFVGFSLVGPPKGLWLQRRVVKTLERDLRVMQSMGKSRSWLNRRAGERLSYLSAYEPASSQGQELTALGFSLLERGHIHSRRRTEEE</sequence>
<reference evidence="2 3" key="2">
    <citation type="submission" date="2018-03" db="EMBL/GenBank/DDBJ databases">
        <title>Draft genome of Pseudomonas putida strain KH-18-2.</title>
        <authorList>
            <person name="Yoshizawa S."/>
            <person name="Khan N.H."/>
            <person name="Nishimura M."/>
            <person name="Chiura H.X."/>
            <person name="Ogura Y."/>
            <person name="Hayashi T."/>
            <person name="Kogure K."/>
        </authorList>
    </citation>
    <scope>NUCLEOTIDE SEQUENCE [LARGE SCALE GENOMIC DNA]</scope>
    <source>
        <strain evidence="2 3">KH-18-2</strain>
    </source>
</reference>
<organism evidence="2 3">
    <name type="scientific">Pseudomonas putida</name>
    <name type="common">Arthrobacter siderocapsulatus</name>
    <dbReference type="NCBI Taxonomy" id="303"/>
    <lineage>
        <taxon>Bacteria</taxon>
        <taxon>Pseudomonadati</taxon>
        <taxon>Pseudomonadota</taxon>
        <taxon>Gammaproteobacteria</taxon>
        <taxon>Pseudomonadales</taxon>
        <taxon>Pseudomonadaceae</taxon>
        <taxon>Pseudomonas</taxon>
    </lineage>
</organism>
<dbReference type="InterPro" id="IPR006726">
    <property type="entry name" value="PHBA_efflux_AaeB/fusaric-R"/>
</dbReference>
<proteinExistence type="predicted"/>
<dbReference type="EMBL" id="MING01000019">
    <property type="protein sequence ID" value="POG13325.1"/>
    <property type="molecule type" value="Genomic_DNA"/>
</dbReference>
<comment type="caution">
    <text evidence="2">The sequence shown here is derived from an EMBL/GenBank/DDBJ whole genome shotgun (WGS) entry which is preliminary data.</text>
</comment>
<name>A0A2S3XCK9_PSEPU</name>
<dbReference type="AlphaFoldDB" id="A0A2S3XCK9"/>
<dbReference type="Proteomes" id="UP000237378">
    <property type="component" value="Unassembled WGS sequence"/>
</dbReference>
<feature type="transmembrane region" description="Helical" evidence="1">
    <location>
        <begin position="413"/>
        <end position="433"/>
    </location>
</feature>
<evidence type="ECO:0000313" key="2">
    <source>
        <dbReference type="EMBL" id="POG13325.1"/>
    </source>
</evidence>
<accession>A0A2S3XCK9</accession>
<evidence type="ECO:0000313" key="3">
    <source>
        <dbReference type="Proteomes" id="UP000237378"/>
    </source>
</evidence>
<feature type="transmembrane region" description="Helical" evidence="1">
    <location>
        <begin position="59"/>
        <end position="82"/>
    </location>
</feature>
<feature type="transmembrane region" description="Helical" evidence="1">
    <location>
        <begin position="495"/>
        <end position="512"/>
    </location>
</feature>
<protein>
    <recommendedName>
        <fullName evidence="4">FUSC family protein</fullName>
    </recommendedName>
</protein>
<dbReference type="Pfam" id="PF04632">
    <property type="entry name" value="FUSC"/>
    <property type="match status" value="1"/>
</dbReference>
<dbReference type="RefSeq" id="WP_103469126.1">
    <property type="nucleotide sequence ID" value="NZ_JADUCH010000006.1"/>
</dbReference>
<reference evidence="2 3" key="1">
    <citation type="submission" date="2016-08" db="EMBL/GenBank/DDBJ databases">
        <authorList>
            <person name="Seilhamer J.J."/>
        </authorList>
    </citation>
    <scope>NUCLEOTIDE SEQUENCE [LARGE SCALE GENOMIC DNA]</scope>
    <source>
        <strain evidence="2 3">KH-18-2</strain>
    </source>
</reference>
<dbReference type="GO" id="GO:0022857">
    <property type="term" value="F:transmembrane transporter activity"/>
    <property type="evidence" value="ECO:0007669"/>
    <property type="project" value="InterPro"/>
</dbReference>
<keyword evidence="1" id="KW-0812">Transmembrane</keyword>
<evidence type="ECO:0000256" key="1">
    <source>
        <dbReference type="SAM" id="Phobius"/>
    </source>
</evidence>
<feature type="transmembrane region" description="Helical" evidence="1">
    <location>
        <begin position="155"/>
        <end position="175"/>
    </location>
</feature>
<keyword evidence="1" id="KW-1133">Transmembrane helix</keyword>
<feature type="transmembrane region" description="Helical" evidence="1">
    <location>
        <begin position="439"/>
        <end position="458"/>
    </location>
</feature>
<dbReference type="GO" id="GO:0005886">
    <property type="term" value="C:plasma membrane"/>
    <property type="evidence" value="ECO:0007669"/>
    <property type="project" value="InterPro"/>
</dbReference>
<evidence type="ECO:0008006" key="4">
    <source>
        <dbReference type="Google" id="ProtNLM"/>
    </source>
</evidence>
<keyword evidence="1" id="KW-0472">Membrane</keyword>
<feature type="transmembrane region" description="Helical" evidence="1">
    <location>
        <begin position="115"/>
        <end position="135"/>
    </location>
</feature>
<gene>
    <name evidence="2" type="ORF">BGP82_02410</name>
</gene>
<feature type="transmembrane region" description="Helical" evidence="1">
    <location>
        <begin position="88"/>
        <end position="108"/>
    </location>
</feature>